<gene>
    <name evidence="1" type="ORF">SKAU_G00153080</name>
</gene>
<dbReference type="EMBL" id="JAINUF010000005">
    <property type="protein sequence ID" value="KAJ8358783.1"/>
    <property type="molecule type" value="Genomic_DNA"/>
</dbReference>
<accession>A0A9Q1FH59</accession>
<reference evidence="1" key="1">
    <citation type="journal article" date="2023" name="Science">
        <title>Genome structures resolve the early diversification of teleost fishes.</title>
        <authorList>
            <person name="Parey E."/>
            <person name="Louis A."/>
            <person name="Montfort J."/>
            <person name="Bouchez O."/>
            <person name="Roques C."/>
            <person name="Iampietro C."/>
            <person name="Lluch J."/>
            <person name="Castinel A."/>
            <person name="Donnadieu C."/>
            <person name="Desvignes T."/>
            <person name="Floi Bucao C."/>
            <person name="Jouanno E."/>
            <person name="Wen M."/>
            <person name="Mejri S."/>
            <person name="Dirks R."/>
            <person name="Jansen H."/>
            <person name="Henkel C."/>
            <person name="Chen W.J."/>
            <person name="Zahm M."/>
            <person name="Cabau C."/>
            <person name="Klopp C."/>
            <person name="Thompson A.W."/>
            <person name="Robinson-Rechavi M."/>
            <person name="Braasch I."/>
            <person name="Lecointre G."/>
            <person name="Bobe J."/>
            <person name="Postlethwait J.H."/>
            <person name="Berthelot C."/>
            <person name="Roest Crollius H."/>
            <person name="Guiguen Y."/>
        </authorList>
    </citation>
    <scope>NUCLEOTIDE SEQUENCE</scope>
    <source>
        <strain evidence="1">WJC10195</strain>
    </source>
</reference>
<name>A0A9Q1FH59_SYNKA</name>
<evidence type="ECO:0000313" key="2">
    <source>
        <dbReference type="Proteomes" id="UP001152622"/>
    </source>
</evidence>
<dbReference type="Proteomes" id="UP001152622">
    <property type="component" value="Chromosome 5"/>
</dbReference>
<sequence>MIIQFSLMTAYEDVATDVKVIFLATFRVWSDLRTWPKRQEEDINLLLQGTLGQVLRSDHTRKVARKVTLTSGTM</sequence>
<protein>
    <submittedName>
        <fullName evidence="1">Uncharacterized protein</fullName>
    </submittedName>
</protein>
<keyword evidence="2" id="KW-1185">Reference proteome</keyword>
<comment type="caution">
    <text evidence="1">The sequence shown here is derived from an EMBL/GenBank/DDBJ whole genome shotgun (WGS) entry which is preliminary data.</text>
</comment>
<proteinExistence type="predicted"/>
<dbReference type="AlphaFoldDB" id="A0A9Q1FH59"/>
<evidence type="ECO:0000313" key="1">
    <source>
        <dbReference type="EMBL" id="KAJ8358783.1"/>
    </source>
</evidence>
<organism evidence="1 2">
    <name type="scientific">Synaphobranchus kaupii</name>
    <name type="common">Kaup's arrowtooth eel</name>
    <dbReference type="NCBI Taxonomy" id="118154"/>
    <lineage>
        <taxon>Eukaryota</taxon>
        <taxon>Metazoa</taxon>
        <taxon>Chordata</taxon>
        <taxon>Craniata</taxon>
        <taxon>Vertebrata</taxon>
        <taxon>Euteleostomi</taxon>
        <taxon>Actinopterygii</taxon>
        <taxon>Neopterygii</taxon>
        <taxon>Teleostei</taxon>
        <taxon>Anguilliformes</taxon>
        <taxon>Synaphobranchidae</taxon>
        <taxon>Synaphobranchus</taxon>
    </lineage>
</organism>